<protein>
    <submittedName>
        <fullName evidence="2">Uncharacterized protein</fullName>
    </submittedName>
</protein>
<keyword evidence="1" id="KW-0472">Membrane</keyword>
<keyword evidence="3" id="KW-1185">Reference proteome</keyword>
<organism evidence="2 3">
    <name type="scientific">Hyaloscypha variabilis (strain UAMH 11265 / GT02V1 / F)</name>
    <name type="common">Meliniomyces variabilis</name>
    <dbReference type="NCBI Taxonomy" id="1149755"/>
    <lineage>
        <taxon>Eukaryota</taxon>
        <taxon>Fungi</taxon>
        <taxon>Dikarya</taxon>
        <taxon>Ascomycota</taxon>
        <taxon>Pezizomycotina</taxon>
        <taxon>Leotiomycetes</taxon>
        <taxon>Helotiales</taxon>
        <taxon>Hyaloscyphaceae</taxon>
        <taxon>Hyaloscypha</taxon>
        <taxon>Hyaloscypha variabilis</taxon>
    </lineage>
</organism>
<evidence type="ECO:0000256" key="1">
    <source>
        <dbReference type="SAM" id="Phobius"/>
    </source>
</evidence>
<proteinExistence type="predicted"/>
<dbReference type="AlphaFoldDB" id="A0A2J6QYI0"/>
<sequence length="53" mass="5893">MYCIVIAHYIHHEIRTVFGQETKGGSIARVSTILLLGALCAISVTWKPVSMNY</sequence>
<gene>
    <name evidence="2" type="ORF">L207DRAFT_194882</name>
</gene>
<evidence type="ECO:0000313" key="2">
    <source>
        <dbReference type="EMBL" id="PMD31326.1"/>
    </source>
</evidence>
<feature type="transmembrane region" description="Helical" evidence="1">
    <location>
        <begin position="27"/>
        <end position="46"/>
    </location>
</feature>
<keyword evidence="1" id="KW-1133">Transmembrane helix</keyword>
<keyword evidence="1" id="KW-0812">Transmembrane</keyword>
<evidence type="ECO:0000313" key="3">
    <source>
        <dbReference type="Proteomes" id="UP000235786"/>
    </source>
</evidence>
<accession>A0A2J6QYI0</accession>
<dbReference type="EMBL" id="KZ613963">
    <property type="protein sequence ID" value="PMD31326.1"/>
    <property type="molecule type" value="Genomic_DNA"/>
</dbReference>
<name>A0A2J6QYI0_HYAVF</name>
<reference evidence="2 3" key="1">
    <citation type="submission" date="2016-04" db="EMBL/GenBank/DDBJ databases">
        <title>A degradative enzymes factory behind the ericoid mycorrhizal symbiosis.</title>
        <authorList>
            <consortium name="DOE Joint Genome Institute"/>
            <person name="Martino E."/>
            <person name="Morin E."/>
            <person name="Grelet G."/>
            <person name="Kuo A."/>
            <person name="Kohler A."/>
            <person name="Daghino S."/>
            <person name="Barry K."/>
            <person name="Choi C."/>
            <person name="Cichocki N."/>
            <person name="Clum A."/>
            <person name="Copeland A."/>
            <person name="Hainaut M."/>
            <person name="Haridas S."/>
            <person name="Labutti K."/>
            <person name="Lindquist E."/>
            <person name="Lipzen A."/>
            <person name="Khouja H.-R."/>
            <person name="Murat C."/>
            <person name="Ohm R."/>
            <person name="Olson A."/>
            <person name="Spatafora J."/>
            <person name="Veneault-Fourrey C."/>
            <person name="Henrissat B."/>
            <person name="Grigoriev I."/>
            <person name="Martin F."/>
            <person name="Perotto S."/>
        </authorList>
    </citation>
    <scope>NUCLEOTIDE SEQUENCE [LARGE SCALE GENOMIC DNA]</scope>
    <source>
        <strain evidence="2 3">F</strain>
    </source>
</reference>
<dbReference type="Proteomes" id="UP000235786">
    <property type="component" value="Unassembled WGS sequence"/>
</dbReference>